<dbReference type="InterPro" id="IPR050304">
    <property type="entry name" value="MT-severing_AAA_ATPase"/>
</dbReference>
<dbReference type="FunFam" id="3.40.50.300:FF:002588">
    <property type="entry name" value="ATPase, AAA family"/>
    <property type="match status" value="1"/>
</dbReference>
<dbReference type="Pfam" id="PF00004">
    <property type="entry name" value="AAA"/>
    <property type="match status" value="1"/>
</dbReference>
<evidence type="ECO:0000259" key="4">
    <source>
        <dbReference type="SMART" id="SM00382"/>
    </source>
</evidence>
<evidence type="ECO:0000256" key="1">
    <source>
        <dbReference type="ARBA" id="ARBA00022741"/>
    </source>
</evidence>
<dbReference type="GO" id="GO:0016887">
    <property type="term" value="F:ATP hydrolysis activity"/>
    <property type="evidence" value="ECO:0007669"/>
    <property type="project" value="InterPro"/>
</dbReference>
<name>A0AAE1CDW8_9PEZI</name>
<protein>
    <submittedName>
        <fullName evidence="5">P-loop containing nucleoside triphosphate hydrolase protein</fullName>
    </submittedName>
</protein>
<accession>A0AAE1CDW8</accession>
<feature type="domain" description="AAA+ ATPase" evidence="4">
    <location>
        <begin position="46"/>
        <end position="184"/>
    </location>
</feature>
<dbReference type="Proteomes" id="UP001270362">
    <property type="component" value="Unassembled WGS sequence"/>
</dbReference>
<comment type="caution">
    <text evidence="5">The sequence shown here is derived from an EMBL/GenBank/DDBJ whole genome shotgun (WGS) entry which is preliminary data.</text>
</comment>
<dbReference type="PROSITE" id="PS00674">
    <property type="entry name" value="AAA"/>
    <property type="match status" value="1"/>
</dbReference>
<dbReference type="Pfam" id="PF09336">
    <property type="entry name" value="Vps4_C"/>
    <property type="match status" value="1"/>
</dbReference>
<organism evidence="5 6">
    <name type="scientific">Podospora appendiculata</name>
    <dbReference type="NCBI Taxonomy" id="314037"/>
    <lineage>
        <taxon>Eukaryota</taxon>
        <taxon>Fungi</taxon>
        <taxon>Dikarya</taxon>
        <taxon>Ascomycota</taxon>
        <taxon>Pezizomycotina</taxon>
        <taxon>Sordariomycetes</taxon>
        <taxon>Sordariomycetidae</taxon>
        <taxon>Sordariales</taxon>
        <taxon>Podosporaceae</taxon>
        <taxon>Podospora</taxon>
    </lineage>
</organism>
<dbReference type="PANTHER" id="PTHR23074">
    <property type="entry name" value="AAA DOMAIN-CONTAINING"/>
    <property type="match status" value="1"/>
</dbReference>
<dbReference type="EMBL" id="JAULSO010000002">
    <property type="protein sequence ID" value="KAK3689941.1"/>
    <property type="molecule type" value="Genomic_DNA"/>
</dbReference>
<dbReference type="InterPro" id="IPR003593">
    <property type="entry name" value="AAA+_ATPase"/>
</dbReference>
<dbReference type="InterPro" id="IPR003959">
    <property type="entry name" value="ATPase_AAA_core"/>
</dbReference>
<evidence type="ECO:0000313" key="5">
    <source>
        <dbReference type="EMBL" id="KAK3689941.1"/>
    </source>
</evidence>
<dbReference type="GO" id="GO:0016197">
    <property type="term" value="P:endosomal transport"/>
    <property type="evidence" value="ECO:0007669"/>
    <property type="project" value="TreeGrafter"/>
</dbReference>
<evidence type="ECO:0000313" key="6">
    <source>
        <dbReference type="Proteomes" id="UP001270362"/>
    </source>
</evidence>
<keyword evidence="6" id="KW-1185">Reference proteome</keyword>
<dbReference type="GO" id="GO:0007033">
    <property type="term" value="P:vacuole organization"/>
    <property type="evidence" value="ECO:0007669"/>
    <property type="project" value="TreeGrafter"/>
</dbReference>
<dbReference type="InterPro" id="IPR027417">
    <property type="entry name" value="P-loop_NTPase"/>
</dbReference>
<dbReference type="AlphaFoldDB" id="A0AAE1CDW8"/>
<gene>
    <name evidence="5" type="ORF">B0T22DRAFT_499515</name>
</gene>
<dbReference type="InterPro" id="IPR015415">
    <property type="entry name" value="Spast_Vps4_C"/>
</dbReference>
<sequence length="307" mass="34333">MSSVVSRKPNVKWNDVAGLNRAKDELQRAIVFPMRFPSLFDDKRKSSSAVLLYGPPGTGKSYLAKALATEVHCSLYNISSEDLMSKWLGDSKKLVRHLFWLARENKPSIIFIDDIDVFCANRDGDSEHRNEHTAHIKTELLIQLDGVKNDNTGVVVLAATSSPWLLDPAVRRRFDLRIYILLPDSEARIFLFRIHSGKWGQSLSESDLAELAKLTDDFREILSGSEQGMYEIYSPHELGAMQLTWVEIPNDNPKAPSIELADFIRVLGDGEAKSSIGCNEPEKYADWTRSFGIDGNTTTSNMAAGVN</sequence>
<dbReference type="InterPro" id="IPR003960">
    <property type="entry name" value="ATPase_AAA_CS"/>
</dbReference>
<reference evidence="5" key="2">
    <citation type="submission" date="2023-06" db="EMBL/GenBank/DDBJ databases">
        <authorList>
            <consortium name="Lawrence Berkeley National Laboratory"/>
            <person name="Haridas S."/>
            <person name="Hensen N."/>
            <person name="Bonometti L."/>
            <person name="Westerberg I."/>
            <person name="Brannstrom I.O."/>
            <person name="Guillou S."/>
            <person name="Cros-Aarteil S."/>
            <person name="Calhoun S."/>
            <person name="Kuo A."/>
            <person name="Mondo S."/>
            <person name="Pangilinan J."/>
            <person name="Riley R."/>
            <person name="Labutti K."/>
            <person name="Andreopoulos B."/>
            <person name="Lipzen A."/>
            <person name="Chen C."/>
            <person name="Yanf M."/>
            <person name="Daum C."/>
            <person name="Ng V."/>
            <person name="Clum A."/>
            <person name="Steindorff A."/>
            <person name="Ohm R."/>
            <person name="Martin F."/>
            <person name="Silar P."/>
            <person name="Natvig D."/>
            <person name="Lalanne C."/>
            <person name="Gautier V."/>
            <person name="Ament-Velasquez S.L."/>
            <person name="Kruys A."/>
            <person name="Hutchinson M.I."/>
            <person name="Powell A.J."/>
            <person name="Barry K."/>
            <person name="Miller A.N."/>
            <person name="Grigoriev I.V."/>
            <person name="Debuchy R."/>
            <person name="Gladieux P."/>
            <person name="Thoren M.H."/>
            <person name="Johannesson H."/>
        </authorList>
    </citation>
    <scope>NUCLEOTIDE SEQUENCE</scope>
    <source>
        <strain evidence="5">CBS 314.62</strain>
    </source>
</reference>
<keyword evidence="2 3" id="KW-0067">ATP-binding</keyword>
<proteinExistence type="inferred from homology"/>
<dbReference type="Gene3D" id="3.40.50.300">
    <property type="entry name" value="P-loop containing nucleotide triphosphate hydrolases"/>
    <property type="match status" value="1"/>
</dbReference>
<keyword evidence="5" id="KW-0378">Hydrolase</keyword>
<evidence type="ECO:0000256" key="2">
    <source>
        <dbReference type="ARBA" id="ARBA00022840"/>
    </source>
</evidence>
<dbReference type="SUPFAM" id="SSF52540">
    <property type="entry name" value="P-loop containing nucleoside triphosphate hydrolases"/>
    <property type="match status" value="1"/>
</dbReference>
<dbReference type="GO" id="GO:0005524">
    <property type="term" value="F:ATP binding"/>
    <property type="evidence" value="ECO:0007669"/>
    <property type="project" value="UniProtKB-KW"/>
</dbReference>
<dbReference type="Gene3D" id="1.10.8.60">
    <property type="match status" value="1"/>
</dbReference>
<dbReference type="PANTHER" id="PTHR23074:SF83">
    <property type="entry name" value="VACUOLAR PROTEIN SORTING-ASSOCIATED PROTEIN 4A"/>
    <property type="match status" value="1"/>
</dbReference>
<evidence type="ECO:0000256" key="3">
    <source>
        <dbReference type="RuleBase" id="RU003651"/>
    </source>
</evidence>
<comment type="similarity">
    <text evidence="3">Belongs to the AAA ATPase family.</text>
</comment>
<reference evidence="5" key="1">
    <citation type="journal article" date="2023" name="Mol. Phylogenet. Evol.">
        <title>Genome-scale phylogeny and comparative genomics of the fungal order Sordariales.</title>
        <authorList>
            <person name="Hensen N."/>
            <person name="Bonometti L."/>
            <person name="Westerberg I."/>
            <person name="Brannstrom I.O."/>
            <person name="Guillou S."/>
            <person name="Cros-Aarteil S."/>
            <person name="Calhoun S."/>
            <person name="Haridas S."/>
            <person name="Kuo A."/>
            <person name="Mondo S."/>
            <person name="Pangilinan J."/>
            <person name="Riley R."/>
            <person name="LaButti K."/>
            <person name="Andreopoulos B."/>
            <person name="Lipzen A."/>
            <person name="Chen C."/>
            <person name="Yan M."/>
            <person name="Daum C."/>
            <person name="Ng V."/>
            <person name="Clum A."/>
            <person name="Steindorff A."/>
            <person name="Ohm R.A."/>
            <person name="Martin F."/>
            <person name="Silar P."/>
            <person name="Natvig D.O."/>
            <person name="Lalanne C."/>
            <person name="Gautier V."/>
            <person name="Ament-Velasquez S.L."/>
            <person name="Kruys A."/>
            <person name="Hutchinson M.I."/>
            <person name="Powell A.J."/>
            <person name="Barry K."/>
            <person name="Miller A.N."/>
            <person name="Grigoriev I.V."/>
            <person name="Debuchy R."/>
            <person name="Gladieux P."/>
            <person name="Hiltunen Thoren M."/>
            <person name="Johannesson H."/>
        </authorList>
    </citation>
    <scope>NUCLEOTIDE SEQUENCE</scope>
    <source>
        <strain evidence="5">CBS 314.62</strain>
    </source>
</reference>
<dbReference type="SMART" id="SM00382">
    <property type="entry name" value="AAA"/>
    <property type="match status" value="1"/>
</dbReference>
<keyword evidence="1 3" id="KW-0547">Nucleotide-binding</keyword>